<sequence>MTQQFRGQWRIQSRDTKYEMKRQEKSEFSLSFVTASINAKKLTEVTSNLKSLISLICFEQKQKCSNERTSGKTSIVYRTPSTPWIMCGVEEVLEVRPRVRGMGTLG</sequence>
<protein>
    <submittedName>
        <fullName evidence="2">Uncharacterized protein</fullName>
    </submittedName>
</protein>
<keyword evidence="1" id="KW-1185">Reference proteome</keyword>
<dbReference type="WBParaSite" id="sdigi.contig121.g4760.t1">
    <property type="protein sequence ID" value="sdigi.contig121.g4760.t1"/>
    <property type="gene ID" value="sdigi.contig121.g4760"/>
</dbReference>
<proteinExistence type="predicted"/>
<dbReference type="AlphaFoldDB" id="A0A915PID4"/>
<accession>A0A915PID4</accession>
<dbReference type="Proteomes" id="UP000887581">
    <property type="component" value="Unplaced"/>
</dbReference>
<name>A0A915PID4_9BILA</name>
<organism evidence="1 2">
    <name type="scientific">Setaria digitata</name>
    <dbReference type="NCBI Taxonomy" id="48799"/>
    <lineage>
        <taxon>Eukaryota</taxon>
        <taxon>Metazoa</taxon>
        <taxon>Ecdysozoa</taxon>
        <taxon>Nematoda</taxon>
        <taxon>Chromadorea</taxon>
        <taxon>Rhabditida</taxon>
        <taxon>Spirurina</taxon>
        <taxon>Spiruromorpha</taxon>
        <taxon>Filarioidea</taxon>
        <taxon>Setariidae</taxon>
        <taxon>Setaria</taxon>
    </lineage>
</organism>
<evidence type="ECO:0000313" key="1">
    <source>
        <dbReference type="Proteomes" id="UP000887581"/>
    </source>
</evidence>
<reference evidence="2" key="1">
    <citation type="submission" date="2022-11" db="UniProtKB">
        <authorList>
            <consortium name="WormBaseParasite"/>
        </authorList>
    </citation>
    <scope>IDENTIFICATION</scope>
</reference>
<evidence type="ECO:0000313" key="2">
    <source>
        <dbReference type="WBParaSite" id="sdigi.contig121.g4760.t1"/>
    </source>
</evidence>